<accession>A0A4R3NXA5</accession>
<dbReference type="CDD" id="cd00610">
    <property type="entry name" value="OAT_like"/>
    <property type="match status" value="1"/>
</dbReference>
<name>A0A4R3NXA5_9HYPH</name>
<comment type="caution">
    <text evidence="8">The sequence shown here is derived from an EMBL/GenBank/DDBJ whole genome shotgun (WGS) entry which is preliminary data.</text>
</comment>
<evidence type="ECO:0000313" key="9">
    <source>
        <dbReference type="Proteomes" id="UP000295097"/>
    </source>
</evidence>
<dbReference type="PIRSF" id="PIRSF000521">
    <property type="entry name" value="Transaminase_4ab_Lys_Orn"/>
    <property type="match status" value="1"/>
</dbReference>
<comment type="function">
    <text evidence="7">Catalyzes reversively the conversion of L-aspartate beta-semialdehyde (ASA) to L-2,4-diaminobutyrate (DABA) by transamination with L-glutamate.</text>
</comment>
<dbReference type="InterPro" id="IPR012773">
    <property type="entry name" value="Ectoine_EctB"/>
</dbReference>
<evidence type="ECO:0000313" key="8">
    <source>
        <dbReference type="EMBL" id="TCT44867.1"/>
    </source>
</evidence>
<evidence type="ECO:0000256" key="5">
    <source>
        <dbReference type="ARBA" id="ARBA00022898"/>
    </source>
</evidence>
<evidence type="ECO:0000256" key="7">
    <source>
        <dbReference type="RuleBase" id="RU365034"/>
    </source>
</evidence>
<evidence type="ECO:0000256" key="2">
    <source>
        <dbReference type="ARBA" id="ARBA00008954"/>
    </source>
</evidence>
<protein>
    <recommendedName>
        <fullName evidence="7">Diaminobutyrate--2-oxoglutarate transaminase</fullName>
        <ecNumber evidence="7">2.6.1.76</ecNumber>
    </recommendedName>
    <alternativeName>
        <fullName evidence="7">DABA aminotransferase</fullName>
    </alternativeName>
</protein>
<evidence type="ECO:0000256" key="3">
    <source>
        <dbReference type="ARBA" id="ARBA00022576"/>
    </source>
</evidence>
<comment type="pathway">
    <text evidence="7">Amine and polyamine biosynthesis; ectoine biosynthesis; L-ectoine from L-aspartate 4-semialdehyde: step 1/3.</text>
</comment>
<dbReference type="PANTHER" id="PTHR43552">
    <property type="entry name" value="DIAMINOBUTYRATE--2-OXOGLUTARATE AMINOTRANSFERASE"/>
    <property type="match status" value="1"/>
</dbReference>
<dbReference type="Gene3D" id="3.90.1150.10">
    <property type="entry name" value="Aspartate Aminotransferase, domain 1"/>
    <property type="match status" value="1"/>
</dbReference>
<dbReference type="InterPro" id="IPR004637">
    <property type="entry name" value="Dat"/>
</dbReference>
<evidence type="ECO:0000256" key="1">
    <source>
        <dbReference type="ARBA" id="ARBA00001933"/>
    </source>
</evidence>
<dbReference type="UniPathway" id="UPA00067">
    <property type="reaction ID" value="UER00121"/>
</dbReference>
<gene>
    <name evidence="8" type="ORF">EDC90_10014</name>
</gene>
<keyword evidence="4 7" id="KW-0808">Transferase</keyword>
<dbReference type="InterPro" id="IPR015424">
    <property type="entry name" value="PyrdxlP-dep_Trfase"/>
</dbReference>
<reference evidence="8 9" key="1">
    <citation type="submission" date="2019-03" db="EMBL/GenBank/DDBJ databases">
        <title>Freshwater and sediment microbial communities from various areas in North America, analyzing microbe dynamics in response to fracking.</title>
        <authorList>
            <person name="Lamendella R."/>
        </authorList>
    </citation>
    <scope>NUCLEOTIDE SEQUENCE [LARGE SCALE GENOMIC DNA]</scope>
    <source>
        <strain evidence="8 9">175.2</strain>
    </source>
</reference>
<dbReference type="RefSeq" id="WP_207903809.1">
    <property type="nucleotide sequence ID" value="NZ_SMAR01000001.1"/>
</dbReference>
<organism evidence="8 9">
    <name type="scientific">Martelella mediterranea</name>
    <dbReference type="NCBI Taxonomy" id="293089"/>
    <lineage>
        <taxon>Bacteria</taxon>
        <taxon>Pseudomonadati</taxon>
        <taxon>Pseudomonadota</taxon>
        <taxon>Alphaproteobacteria</taxon>
        <taxon>Hyphomicrobiales</taxon>
        <taxon>Aurantimonadaceae</taxon>
        <taxon>Martelella</taxon>
    </lineage>
</organism>
<comment type="cofactor">
    <cofactor evidence="1 7">
        <name>pyridoxal 5'-phosphate</name>
        <dbReference type="ChEBI" id="CHEBI:597326"/>
    </cofactor>
</comment>
<comment type="catalytic activity">
    <reaction evidence="7">
        <text>L-2,4-diaminobutanoate + 2-oxoglutarate = L-aspartate 4-semialdehyde + L-glutamate</text>
        <dbReference type="Rhea" id="RHEA:11160"/>
        <dbReference type="ChEBI" id="CHEBI:16810"/>
        <dbReference type="ChEBI" id="CHEBI:29985"/>
        <dbReference type="ChEBI" id="CHEBI:58761"/>
        <dbReference type="ChEBI" id="CHEBI:537519"/>
        <dbReference type="EC" id="2.6.1.76"/>
    </reaction>
</comment>
<dbReference type="EMBL" id="SMAR01000001">
    <property type="protein sequence ID" value="TCT44867.1"/>
    <property type="molecule type" value="Genomic_DNA"/>
</dbReference>
<keyword evidence="3 7" id="KW-0032">Aminotransferase</keyword>
<dbReference type="Pfam" id="PF00202">
    <property type="entry name" value="Aminotran_3"/>
    <property type="match status" value="1"/>
</dbReference>
<comment type="similarity">
    <text evidence="2 6">Belongs to the class-III pyridoxal-phosphate-dependent aminotransferase family.</text>
</comment>
<dbReference type="PANTHER" id="PTHR43552:SF2">
    <property type="entry name" value="DIAMINOBUTYRATE--2-OXOGLUTARATE TRANSAMINASE"/>
    <property type="match status" value="1"/>
</dbReference>
<dbReference type="GO" id="GO:0019491">
    <property type="term" value="P:ectoine biosynthetic process"/>
    <property type="evidence" value="ECO:0007669"/>
    <property type="project" value="UniProtKB-UniPathway"/>
</dbReference>
<dbReference type="SUPFAM" id="SSF53383">
    <property type="entry name" value="PLP-dependent transferases"/>
    <property type="match status" value="1"/>
</dbReference>
<dbReference type="InterPro" id="IPR005814">
    <property type="entry name" value="Aminotrans_3"/>
</dbReference>
<evidence type="ECO:0000256" key="4">
    <source>
        <dbReference type="ARBA" id="ARBA00022679"/>
    </source>
</evidence>
<dbReference type="NCBIfam" id="NF006733">
    <property type="entry name" value="PRK09264.1"/>
    <property type="match status" value="1"/>
</dbReference>
<dbReference type="AlphaFoldDB" id="A0A4R3NXA5"/>
<dbReference type="Proteomes" id="UP000295097">
    <property type="component" value="Unassembled WGS sequence"/>
</dbReference>
<dbReference type="GO" id="GO:0030170">
    <property type="term" value="F:pyridoxal phosphate binding"/>
    <property type="evidence" value="ECO:0007669"/>
    <property type="project" value="InterPro"/>
</dbReference>
<dbReference type="Gene3D" id="3.40.640.10">
    <property type="entry name" value="Type I PLP-dependent aspartate aminotransferase-like (Major domain)"/>
    <property type="match status" value="1"/>
</dbReference>
<dbReference type="GO" id="GO:0047307">
    <property type="term" value="F:diaminobutyrate-pyruvate transaminase activity"/>
    <property type="evidence" value="ECO:0007669"/>
    <property type="project" value="InterPro"/>
</dbReference>
<sequence length="428" mass="45844">MPMDMMDHDVFERRESAARSYCRSMPAIFTRASGSELMDDEGNRWIDFLAGCSSLNYGHNDADMKTALIEHISSDGVAQGLDLHTNVKSAFLNAFESYILAPRKMDHRVMFTGPTGANAVEAAMKIARKSTGRTNVIAFTNGFHGVTAGALAATGNGYHRGGAGMDTNGVTRLPFDGYADGVDSAELLEQMLSDPSSGVDAPAAILFETVQGEGGLNAASPEWVRRMADIAHKHGALLIIDDIQAGSGRTGHFFSFEEMGVTPDIVTMAKSVSGFGLPMALVLVRPKHDIFGPAEHNGTFRGNTHAFVTARVAIEKFWSDDRFEKELADKAEMLTKALKKVAAEVPGATLKGRGLMQGVDVGTGELASEICARAFENGLIIETSGNEDQVVKVLAPLTTSETTFRKGFDILLSATRETMAGKTQIAAE</sequence>
<dbReference type="EC" id="2.6.1.76" evidence="7"/>
<proteinExistence type="inferred from homology"/>
<evidence type="ECO:0000256" key="6">
    <source>
        <dbReference type="RuleBase" id="RU003560"/>
    </source>
</evidence>
<dbReference type="NCBIfam" id="TIGR00709">
    <property type="entry name" value="dat"/>
    <property type="match status" value="1"/>
</dbReference>
<dbReference type="NCBIfam" id="TIGR02407">
    <property type="entry name" value="ectoine_ectB"/>
    <property type="match status" value="1"/>
</dbReference>
<dbReference type="GO" id="GO:0045303">
    <property type="term" value="F:diaminobutyrate-2-oxoglutarate transaminase activity"/>
    <property type="evidence" value="ECO:0007669"/>
    <property type="project" value="UniProtKB-EC"/>
</dbReference>
<dbReference type="InterPro" id="IPR015422">
    <property type="entry name" value="PyrdxlP-dep_Trfase_small"/>
</dbReference>
<dbReference type="InterPro" id="IPR015421">
    <property type="entry name" value="PyrdxlP-dep_Trfase_major"/>
</dbReference>
<keyword evidence="5 6" id="KW-0663">Pyridoxal phosphate</keyword>
<keyword evidence="9" id="KW-1185">Reference proteome</keyword>